<evidence type="ECO:0000256" key="2">
    <source>
        <dbReference type="ARBA" id="ARBA00007317"/>
    </source>
</evidence>
<keyword evidence="4 7" id="KW-0808">Transferase</keyword>
<evidence type="ECO:0000256" key="1">
    <source>
        <dbReference type="ARBA" id="ARBA00001938"/>
    </source>
</evidence>
<dbReference type="InterPro" id="IPR003016">
    <property type="entry name" value="2-oxoA_DH_lipoyl-BS"/>
</dbReference>
<dbReference type="InterPro" id="IPR000089">
    <property type="entry name" value="Biotin_lipoyl"/>
</dbReference>
<dbReference type="Gene3D" id="3.30.559.10">
    <property type="entry name" value="Chloramphenicol acetyltransferase-like domain"/>
    <property type="match status" value="1"/>
</dbReference>
<keyword evidence="5 7" id="KW-0450">Lipoyl</keyword>
<dbReference type="PROSITE" id="PS50968">
    <property type="entry name" value="BIOTINYL_LIPOYL"/>
    <property type="match status" value="1"/>
</dbReference>
<dbReference type="InterPro" id="IPR023213">
    <property type="entry name" value="CAT-like_dom_sf"/>
</dbReference>
<comment type="subunit">
    <text evidence="3">Forms a 24-polypeptide structural core with octahedral symmetry.</text>
</comment>
<dbReference type="InterPro" id="IPR011053">
    <property type="entry name" value="Single_hybrid_motif"/>
</dbReference>
<evidence type="ECO:0000259" key="8">
    <source>
        <dbReference type="PROSITE" id="PS50968"/>
    </source>
</evidence>
<dbReference type="SUPFAM" id="SSF52777">
    <property type="entry name" value="CoA-dependent acyltransferases"/>
    <property type="match status" value="1"/>
</dbReference>
<dbReference type="KEGG" id="tcd:AAIA72_10040"/>
<organism evidence="9">
    <name type="scientific">Thermohahella caldifontis</name>
    <dbReference type="NCBI Taxonomy" id="3142973"/>
    <lineage>
        <taxon>Bacteria</taxon>
        <taxon>Pseudomonadati</taxon>
        <taxon>Pseudomonadota</taxon>
        <taxon>Gammaproteobacteria</taxon>
        <taxon>Oceanospirillales</taxon>
        <taxon>Hahellaceae</taxon>
        <taxon>Thermohahella</taxon>
    </lineage>
</organism>
<gene>
    <name evidence="9" type="ORF">AAIA72_10040</name>
</gene>
<dbReference type="GO" id="GO:0016407">
    <property type="term" value="F:acetyltransferase activity"/>
    <property type="evidence" value="ECO:0007669"/>
    <property type="project" value="TreeGrafter"/>
</dbReference>
<evidence type="ECO:0000256" key="3">
    <source>
        <dbReference type="ARBA" id="ARBA00011484"/>
    </source>
</evidence>
<dbReference type="InterPro" id="IPR001078">
    <property type="entry name" value="2-oxoacid_DH_actylTfrase"/>
</dbReference>
<evidence type="ECO:0000313" key="9">
    <source>
        <dbReference type="EMBL" id="XDT71146.1"/>
    </source>
</evidence>
<dbReference type="GO" id="GO:0031405">
    <property type="term" value="F:lipoic acid binding"/>
    <property type="evidence" value="ECO:0007669"/>
    <property type="project" value="TreeGrafter"/>
</dbReference>
<accession>A0AB39UTK7</accession>
<sequence>MKFFKLPDLGEGLHEAEIVEWHVKPGDQVKEDDLLVSVETAKAIVEVPSPCTGTIAALFGEPGDIVHVGEPLVEFEGAAEDTGTVVGELRKAAAPATSEGFIIGAARRRADTDGSPRATPAVRALARRLGVNIELVRPSRGMLISAEDVQNAARMQAELGDVEPLRGVRRTMAKNMARSHEEVVPVSIHDDADIHDWPRGTDFTMRLVHAIGMACREVPDLNAWFDGTTLSRRVFSQVHVGIAVDSEDGLFVPVLRNVTERSLNDLRKGLDLMRKDIAKRKIPASEMQGATITLSNFGTIGGRYASPIVVPPQVAIVGAGVVREEVVAHEGKPAIRRIMPLSLTFDHRACTGGEAARFLQALIRDLQRATLDE</sequence>
<reference evidence="9" key="1">
    <citation type="submission" date="2024-05" db="EMBL/GenBank/DDBJ databases">
        <title>Genome sequencing of novel strain.</title>
        <authorList>
            <person name="Ganbat D."/>
            <person name="Ganbat S."/>
            <person name="Lee S.-J."/>
        </authorList>
    </citation>
    <scope>NUCLEOTIDE SEQUENCE</scope>
    <source>
        <strain evidence="9">SMD15-11</strain>
    </source>
</reference>
<dbReference type="Pfam" id="PF00198">
    <property type="entry name" value="2-oxoacid_dh"/>
    <property type="match status" value="1"/>
</dbReference>
<dbReference type="Gene3D" id="4.10.320.10">
    <property type="entry name" value="E3-binding domain"/>
    <property type="match status" value="1"/>
</dbReference>
<dbReference type="InterPro" id="IPR036625">
    <property type="entry name" value="E3-bd_dom_sf"/>
</dbReference>
<comment type="cofactor">
    <cofactor evidence="1 7">
        <name>(R)-lipoate</name>
        <dbReference type="ChEBI" id="CHEBI:83088"/>
    </cofactor>
</comment>
<dbReference type="PANTHER" id="PTHR43178">
    <property type="entry name" value="DIHYDROLIPOAMIDE ACETYLTRANSFERASE COMPONENT OF PYRUVATE DEHYDROGENASE COMPLEX"/>
    <property type="match status" value="1"/>
</dbReference>
<dbReference type="SUPFAM" id="SSF51230">
    <property type="entry name" value="Single hybrid motif"/>
    <property type="match status" value="1"/>
</dbReference>
<comment type="similarity">
    <text evidence="2 7">Belongs to the 2-oxoacid dehydrogenase family.</text>
</comment>
<protein>
    <recommendedName>
        <fullName evidence="7">Dihydrolipoamide acetyltransferase component of pyruvate dehydrogenase complex</fullName>
        <ecNumber evidence="7">2.3.1.-</ecNumber>
    </recommendedName>
</protein>
<dbReference type="Gene3D" id="2.40.50.100">
    <property type="match status" value="1"/>
</dbReference>
<dbReference type="GO" id="GO:0005737">
    <property type="term" value="C:cytoplasm"/>
    <property type="evidence" value="ECO:0007669"/>
    <property type="project" value="TreeGrafter"/>
</dbReference>
<evidence type="ECO:0000256" key="5">
    <source>
        <dbReference type="ARBA" id="ARBA00022823"/>
    </source>
</evidence>
<dbReference type="CDD" id="cd06849">
    <property type="entry name" value="lipoyl_domain"/>
    <property type="match status" value="1"/>
</dbReference>
<name>A0AB39UTK7_9GAMM</name>
<keyword evidence="6 7" id="KW-0012">Acyltransferase</keyword>
<dbReference type="EC" id="2.3.1.-" evidence="7"/>
<dbReference type="EMBL" id="CP154858">
    <property type="protein sequence ID" value="XDT71146.1"/>
    <property type="molecule type" value="Genomic_DNA"/>
</dbReference>
<evidence type="ECO:0000256" key="6">
    <source>
        <dbReference type="ARBA" id="ARBA00023315"/>
    </source>
</evidence>
<dbReference type="Pfam" id="PF00364">
    <property type="entry name" value="Biotin_lipoyl"/>
    <property type="match status" value="1"/>
</dbReference>
<dbReference type="PROSITE" id="PS00189">
    <property type="entry name" value="LIPOYL"/>
    <property type="match status" value="1"/>
</dbReference>
<feature type="domain" description="Lipoyl-binding" evidence="8">
    <location>
        <begin position="1"/>
        <end position="76"/>
    </location>
</feature>
<dbReference type="PANTHER" id="PTHR43178:SF12">
    <property type="entry name" value="DIHYDROLIPOAMIDE ACETYLTRANSFERASE COMPONENT OF PYRUVATE DEHYDROGENASE COMPLEX"/>
    <property type="match status" value="1"/>
</dbReference>
<proteinExistence type="inferred from homology"/>
<evidence type="ECO:0000256" key="4">
    <source>
        <dbReference type="ARBA" id="ARBA00022679"/>
    </source>
</evidence>
<dbReference type="InterPro" id="IPR050743">
    <property type="entry name" value="2-oxoacid_DH_E2_comp"/>
</dbReference>
<evidence type="ECO:0000256" key="7">
    <source>
        <dbReference type="RuleBase" id="RU003423"/>
    </source>
</evidence>
<dbReference type="RefSeq" id="WP_369600185.1">
    <property type="nucleotide sequence ID" value="NZ_CP154858.1"/>
</dbReference>
<dbReference type="AlphaFoldDB" id="A0AB39UTK7"/>